<name>A0A164V445_9AGAM</name>
<feature type="region of interest" description="Disordered" evidence="5">
    <location>
        <begin position="1"/>
        <end position="30"/>
    </location>
</feature>
<dbReference type="EMBL" id="KV419406">
    <property type="protein sequence ID" value="KZS93796.1"/>
    <property type="molecule type" value="Genomic_DNA"/>
</dbReference>
<protein>
    <submittedName>
        <fullName evidence="6">NAD-P-binding protein</fullName>
    </submittedName>
</protein>
<evidence type="ECO:0000256" key="4">
    <source>
        <dbReference type="RuleBase" id="RU000363"/>
    </source>
</evidence>
<evidence type="ECO:0000313" key="6">
    <source>
        <dbReference type="EMBL" id="KZS93796.1"/>
    </source>
</evidence>
<dbReference type="Gene3D" id="3.40.50.720">
    <property type="entry name" value="NAD(P)-binding Rossmann-like Domain"/>
    <property type="match status" value="1"/>
</dbReference>
<proteinExistence type="inferred from homology"/>
<evidence type="ECO:0000256" key="1">
    <source>
        <dbReference type="ARBA" id="ARBA00006484"/>
    </source>
</evidence>
<reference evidence="6 7" key="1">
    <citation type="journal article" date="2016" name="Mol. Biol. Evol.">
        <title>Comparative Genomics of Early-Diverging Mushroom-Forming Fungi Provides Insights into the Origins of Lignocellulose Decay Capabilities.</title>
        <authorList>
            <person name="Nagy L.G."/>
            <person name="Riley R."/>
            <person name="Tritt A."/>
            <person name="Adam C."/>
            <person name="Daum C."/>
            <person name="Floudas D."/>
            <person name="Sun H."/>
            <person name="Yadav J.S."/>
            <person name="Pangilinan J."/>
            <person name="Larsson K.H."/>
            <person name="Matsuura K."/>
            <person name="Barry K."/>
            <person name="Labutti K."/>
            <person name="Kuo R."/>
            <person name="Ohm R.A."/>
            <person name="Bhattacharya S.S."/>
            <person name="Shirouzu T."/>
            <person name="Yoshinaga Y."/>
            <person name="Martin F.M."/>
            <person name="Grigoriev I.V."/>
            <person name="Hibbett D.S."/>
        </authorList>
    </citation>
    <scope>NUCLEOTIDE SEQUENCE [LARGE SCALE GENOMIC DNA]</scope>
    <source>
        <strain evidence="6 7">HHB9708</strain>
    </source>
</reference>
<dbReference type="AlphaFoldDB" id="A0A164V445"/>
<feature type="compositionally biased region" description="Basic and acidic residues" evidence="5">
    <location>
        <begin position="18"/>
        <end position="30"/>
    </location>
</feature>
<dbReference type="InterPro" id="IPR036291">
    <property type="entry name" value="NAD(P)-bd_dom_sf"/>
</dbReference>
<dbReference type="PANTHER" id="PTHR43008:SF7">
    <property type="entry name" value="SHORT CHAIN DEHYDROGENASE_REDUCTASE (AFU_ORTHOLOGUE AFUA_2G00830)"/>
    <property type="match status" value="1"/>
</dbReference>
<dbReference type="PANTHER" id="PTHR43008">
    <property type="entry name" value="BENZIL REDUCTASE"/>
    <property type="match status" value="1"/>
</dbReference>
<dbReference type="Proteomes" id="UP000076722">
    <property type="component" value="Unassembled WGS sequence"/>
</dbReference>
<dbReference type="InterPro" id="IPR020904">
    <property type="entry name" value="Sc_DH/Rdtase_CS"/>
</dbReference>
<dbReference type="GO" id="GO:0050664">
    <property type="term" value="F:oxidoreductase activity, acting on NAD(P)H, oxygen as acceptor"/>
    <property type="evidence" value="ECO:0007669"/>
    <property type="project" value="TreeGrafter"/>
</dbReference>
<organism evidence="6 7">
    <name type="scientific">Sistotremastrum niveocremeum HHB9708</name>
    <dbReference type="NCBI Taxonomy" id="1314777"/>
    <lineage>
        <taxon>Eukaryota</taxon>
        <taxon>Fungi</taxon>
        <taxon>Dikarya</taxon>
        <taxon>Basidiomycota</taxon>
        <taxon>Agaricomycotina</taxon>
        <taxon>Agaricomycetes</taxon>
        <taxon>Sistotremastrales</taxon>
        <taxon>Sistotremastraceae</taxon>
        <taxon>Sertulicium</taxon>
        <taxon>Sertulicium niveocremeum</taxon>
    </lineage>
</organism>
<dbReference type="CDD" id="cd05233">
    <property type="entry name" value="SDR_c"/>
    <property type="match status" value="1"/>
</dbReference>
<dbReference type="STRING" id="1314777.A0A164V445"/>
<dbReference type="Pfam" id="PF00106">
    <property type="entry name" value="adh_short"/>
    <property type="match status" value="1"/>
</dbReference>
<dbReference type="OrthoDB" id="5307821at2759"/>
<dbReference type="GO" id="GO:0016616">
    <property type="term" value="F:oxidoreductase activity, acting on the CH-OH group of donors, NAD or NADP as acceptor"/>
    <property type="evidence" value="ECO:0007669"/>
    <property type="project" value="UniProtKB-ARBA"/>
</dbReference>
<evidence type="ECO:0000256" key="2">
    <source>
        <dbReference type="ARBA" id="ARBA00022857"/>
    </source>
</evidence>
<gene>
    <name evidence="6" type="ORF">SISNIDRAFT_440902</name>
</gene>
<keyword evidence="3" id="KW-0560">Oxidoreductase</keyword>
<dbReference type="PRINTS" id="PR00081">
    <property type="entry name" value="GDHRDH"/>
</dbReference>
<evidence type="ECO:0000256" key="5">
    <source>
        <dbReference type="SAM" id="MobiDB-lite"/>
    </source>
</evidence>
<dbReference type="PRINTS" id="PR00080">
    <property type="entry name" value="SDRFAMILY"/>
</dbReference>
<accession>A0A164V445</accession>
<dbReference type="SUPFAM" id="SSF51735">
    <property type="entry name" value="NAD(P)-binding Rossmann-fold domains"/>
    <property type="match status" value="1"/>
</dbReference>
<dbReference type="PROSITE" id="PS00061">
    <property type="entry name" value="ADH_SHORT"/>
    <property type="match status" value="1"/>
</dbReference>
<comment type="similarity">
    <text evidence="1 4">Belongs to the short-chain dehydrogenases/reductases (SDR) family.</text>
</comment>
<evidence type="ECO:0000313" key="7">
    <source>
        <dbReference type="Proteomes" id="UP000076722"/>
    </source>
</evidence>
<sequence>MARTSSPRVSPLRPSAAFEHDVRSPVDPPHHDAIHAGRVAVITGAGDGIGLAAARELAHVGMKLALADNNESKLKTVHTELVKLVGDANVISVVTDVSKLEDVQRLRDRVFETWGEVSVLLNNAGIGLKGGAFADRENWEKILNTNLWGVINVQHTFVPHMIHQENQSLIINTGSKQGITNPPGNAAYNASKAAVKSLTESLAHELRQSVTKLTAHLFVPGWTYTGIGGSSGELSQKPEGAWTATQTVQYMLLRVKAGQFYIICPDNETTPQLDALRIQWAADDIVNARPALSRWHPEYKPLFEEYVRDGLSQL</sequence>
<keyword evidence="7" id="KW-1185">Reference proteome</keyword>
<dbReference type="InterPro" id="IPR002347">
    <property type="entry name" value="SDR_fam"/>
</dbReference>
<keyword evidence="2" id="KW-0521">NADP</keyword>
<evidence type="ECO:0000256" key="3">
    <source>
        <dbReference type="ARBA" id="ARBA00023002"/>
    </source>
</evidence>